<evidence type="ECO:0000313" key="1">
    <source>
        <dbReference type="EMBL" id="MBB4890086.1"/>
    </source>
</evidence>
<dbReference type="Proteomes" id="UP000556436">
    <property type="component" value="Unassembled WGS sequence"/>
</dbReference>
<gene>
    <name evidence="1" type="ORF">FHS38_006164</name>
</gene>
<name>A0A7W7LI78_STRNE</name>
<reference evidence="1 2" key="1">
    <citation type="submission" date="2020-08" db="EMBL/GenBank/DDBJ databases">
        <title>Genomic Encyclopedia of Type Strains, Phase III (KMG-III): the genomes of soil and plant-associated and newly described type strains.</title>
        <authorList>
            <person name="Whitman W."/>
        </authorList>
    </citation>
    <scope>NUCLEOTIDE SEQUENCE [LARGE SCALE GENOMIC DNA]</scope>
    <source>
        <strain evidence="1 2">CECT 3265</strain>
    </source>
</reference>
<comment type="caution">
    <text evidence="1">The sequence shown here is derived from an EMBL/GenBank/DDBJ whole genome shotgun (WGS) entry which is preliminary data.</text>
</comment>
<accession>A0A7W7LI78</accession>
<sequence length="259" mass="27335">MISALRASSARLPPSGRHIQQARALVELAVEMMGKAVVVERLRDTSWEEVGNALGVTRATAHGRFSKVVTAWQGDKVAAGQESGLGAAIQDLDVAWSKVGALVSDRLALRQMELSSASNYAATGNVEPTGGADASEGGGICPLCRTPFESADDSAELARCPKCGAFSSQARRALAQRFRQAMTEDNADAGMGLGFRGDDGAPALFQIKDCPPTDQAVPAVDTQALLKELKVLASTLAASAGSRQRLDDLERRLRDIEAR</sequence>
<dbReference type="RefSeq" id="WP_184739042.1">
    <property type="nucleotide sequence ID" value="NZ_BMRW01000015.1"/>
</dbReference>
<dbReference type="AlphaFoldDB" id="A0A7W7LI78"/>
<keyword evidence="2" id="KW-1185">Reference proteome</keyword>
<proteinExistence type="predicted"/>
<dbReference type="EMBL" id="JACHJG010000017">
    <property type="protein sequence ID" value="MBB4890086.1"/>
    <property type="molecule type" value="Genomic_DNA"/>
</dbReference>
<evidence type="ECO:0000313" key="2">
    <source>
        <dbReference type="Proteomes" id="UP000556436"/>
    </source>
</evidence>
<protein>
    <submittedName>
        <fullName evidence="1">Putative nucleic acid-binding Zn-ribbon protein</fullName>
    </submittedName>
</protein>
<organism evidence="1 2">
    <name type="scientific">Streptomyces netropsis</name>
    <name type="common">Streptoverticillium netropsis</name>
    <dbReference type="NCBI Taxonomy" id="55404"/>
    <lineage>
        <taxon>Bacteria</taxon>
        <taxon>Bacillati</taxon>
        <taxon>Actinomycetota</taxon>
        <taxon>Actinomycetes</taxon>
        <taxon>Kitasatosporales</taxon>
        <taxon>Streptomycetaceae</taxon>
        <taxon>Streptomyces</taxon>
    </lineage>
</organism>